<organism evidence="4 5">
    <name type="scientific">Novosphingobium resinovorum</name>
    <dbReference type="NCBI Taxonomy" id="158500"/>
    <lineage>
        <taxon>Bacteria</taxon>
        <taxon>Pseudomonadati</taxon>
        <taxon>Pseudomonadota</taxon>
        <taxon>Alphaproteobacteria</taxon>
        <taxon>Sphingomonadales</taxon>
        <taxon>Sphingomonadaceae</taxon>
        <taxon>Novosphingobium</taxon>
    </lineage>
</organism>
<dbReference type="EMBL" id="CP017076">
    <property type="protein sequence ID" value="AOR79752.1"/>
    <property type="molecule type" value="Genomic_DNA"/>
</dbReference>
<reference evidence="4 5" key="1">
    <citation type="submission" date="2014-03" db="EMBL/GenBank/DDBJ databases">
        <title>Whole genome sequence of Novosphingobium resinovorum KF1.</title>
        <authorList>
            <person name="Gan H.M."/>
            <person name="Gan H.Y."/>
            <person name="Chew T.H."/>
            <person name="Savka M.A."/>
        </authorList>
    </citation>
    <scope>NUCLEOTIDE SEQUENCE [LARGE SCALE GENOMIC DNA]</scope>
    <source>
        <strain evidence="4 5">KF1</strain>
    </source>
</reference>
<evidence type="ECO:0000313" key="4">
    <source>
        <dbReference type="EMBL" id="EZP75595.1"/>
    </source>
</evidence>
<dbReference type="EMBL" id="JFYZ01000037">
    <property type="protein sequence ID" value="EZP75595.1"/>
    <property type="molecule type" value="Genomic_DNA"/>
</dbReference>
<dbReference type="RefSeq" id="WP_036529068.1">
    <property type="nucleotide sequence ID" value="NZ_CP017076.1"/>
</dbReference>
<gene>
    <name evidence="3" type="ORF">BES08_23565</name>
    <name evidence="4" type="ORF">BV97_04582</name>
</gene>
<feature type="region of interest" description="Disordered" evidence="1">
    <location>
        <begin position="296"/>
        <end position="317"/>
    </location>
</feature>
<dbReference type="PATRIC" id="fig|158500.4.peg.4659"/>
<proteinExistence type="predicted"/>
<feature type="domain" description="eCIS core" evidence="2">
    <location>
        <begin position="25"/>
        <end position="91"/>
    </location>
</feature>
<evidence type="ECO:0000313" key="3">
    <source>
        <dbReference type="EMBL" id="AOR79752.1"/>
    </source>
</evidence>
<dbReference type="InterPro" id="IPR025295">
    <property type="entry name" value="eCIS_core_dom"/>
</dbReference>
<evidence type="ECO:0000313" key="6">
    <source>
        <dbReference type="Proteomes" id="UP000094626"/>
    </source>
</evidence>
<geneLocation type="plasmid" evidence="3 6">
    <name>pSA1</name>
</geneLocation>
<dbReference type="Pfam" id="PF13699">
    <property type="entry name" value="eCIS_core"/>
    <property type="match status" value="1"/>
</dbReference>
<protein>
    <recommendedName>
        <fullName evidence="2">eCIS core domain-containing protein</fullName>
    </recommendedName>
</protein>
<name>A0A031JLA7_9SPHN</name>
<dbReference type="KEGG" id="nre:BES08_23565"/>
<dbReference type="Proteomes" id="UP000024329">
    <property type="component" value="Unassembled WGS sequence"/>
</dbReference>
<reference evidence="3" key="2">
    <citation type="submission" date="2016-08" db="EMBL/GenBank/DDBJ databases">
        <authorList>
            <person name="Seilhamer J.J."/>
        </authorList>
    </citation>
    <scope>NUCLEOTIDE SEQUENCE [LARGE SCALE GENOMIC DNA]</scope>
    <source>
        <strain evidence="3">SA1</strain>
        <plasmid evidence="3">pSA1</plasmid>
    </source>
</reference>
<feature type="compositionally biased region" description="Basic and acidic residues" evidence="1">
    <location>
        <begin position="296"/>
        <end position="310"/>
    </location>
</feature>
<evidence type="ECO:0000313" key="5">
    <source>
        <dbReference type="Proteomes" id="UP000024329"/>
    </source>
</evidence>
<evidence type="ECO:0000256" key="1">
    <source>
        <dbReference type="SAM" id="MobiDB-lite"/>
    </source>
</evidence>
<feature type="region of interest" description="Disordered" evidence="1">
    <location>
        <begin position="2383"/>
        <end position="2417"/>
    </location>
</feature>
<dbReference type="OrthoDB" id="3303449at2"/>
<evidence type="ECO:0000259" key="2">
    <source>
        <dbReference type="Pfam" id="PF13699"/>
    </source>
</evidence>
<sequence>MSERAAPSPTESVSAPREAAQDALACLAPALGLAASEVDLRLDREGDRLLADAGARGAARGNVVWLRGYDPASEASRLTLAHELVHVAQGRLHSATPPSPLAAEREAERLAATLLGGGMAPRPRAATGGALHFDGAEPSPARSLEDVVEANYRDEREDMVRLLAQETPSADAVTRVLDLLAPLPFETARVLAAQLGTGPLAALANGLGDDHARSHRREVLAAAESFTTDMLDRADNGHRIFRAMRLDPGSLSPAEHHAAVTTLRRVPIGQLTRLEGGDNGADLRALRTTALPEYDREEAGRRAARTEAGRRAAAPDLTRREEDLRRTLSIMLTGASREDAREALRLLAENPALAVPDPRFSGAPTPAPDAALPPLPESSLQSVIARLDGAGIVDRWIGALEPVDRRGETPEARGFAMLVRTRRPDRTMARMRTLLSRSFFDWAVRDWEASLAWDMLRAMPPAEQARFQSLDEGRLYLRLIEELPDDLRAEAAMAGLIVVRGEDGSLSDLTAEAGALLEGQAELIAAARAFDDSAEAAYRLFVRLAALAVPAPAHAPPEGTAPASTRPAPGLSVLQAVVRRLDVLGLMRRLFSALSDGVKQDRRYWNDLATVLGARDPAFNREDLRQLLHVSTFLWIITIDEVTFEEALFAFHILRALPEDQRRAFELEDRGAYAARIAGALSQSMLHEAGLSFAFTRPDERGETPLRRQLADPAAWDGTNPADLALLVQMGITAGDFDWIFEQSHRQRAWTREPLGPLVERFALYDPRVGRTFPRPHTVSAARSSRHLLAMLFGTGAYELEEYTRPVHGTDPFTGESATYAETTGLRVTVDLEQLEGNAGAPLYTGAVLARSPGERISIGSDNREAALAQPNVVDIEINGPAGFMRVRASRIALTRFASVSTGSTLRAGAVSLTDLDFALTFAPEDLRAPRAGRFHVDDVSLDEIVHTRAGDAEPTGLRHLGIAGVDASASFQTAPLPDSPVLGHVLGLVWDLALNRDALTERAAANTSLGTATISVGRIDAQGLHMGDLRVASLSVEGFTAAAGGNRAAALRAQIFVLDARIERARAAAPEQVAGLVADREELRPRLAALEPLEAEMLGLMARLQAGHRLSAAEQARLDTLQAETGVGGVGGLSIAIARVSVDGVDGPVRLGHAELTGIRGGGDTAALAFRQMTSEEAIRRFVSAGPPSPARLGTAASGPSVTADEFTLRDLALPATIPTLAAIEAQLRADPPPLPAEREHLLHLRPLVGRYEELRSRSLGIGVPEGLARSPQDQRELLEVSRQLGELLDIRVREVTVTGPTISAGGGEAFSARIGASSVAVRGIHGAGITEREGQALALSGVSAGLRVATDGLHVEGLLVRQLDLQALDYNNGTHHIWADGLSTARDITADILLRRRTGENGGIDFRNIHIETFRIGRIEGSGLGYEKLVAGSSSYRIEITSGALLGLALRGFDIDLGGEETRMSGAIEVAGFDQMRFRFAMGRMLEAGGQLDRPEGAERAPRAVSVDMASDGTMTVALDALVASDTDVTYRGADGRSGGGMHITRGDVSGQVVLAGGDTRINALRLDSLTFSRIRWHTADGTTIRADGPTVATGVRFSGRYSSLADERSEFAIDSLHVDRISAARIVVDAGSLHLELPEAAPGGRFVPGEAATLSDINVHNLLIGLGGAATTIGPTAGAARARGSIGSVETDFLVRYGEQLRVSGMLNAGRIDFAFDPGGAIEGRATGISGAGTVHYGDGTGPGVDLGYGFRNFDTGLIRYSGNVVSIGANGSAPLHLDSLNLSQLELSGPSMQILAPDTSEITVSDITARLSVHLHPTPAAAAAAGTPYERIVIDELRLGRVAASGMRIHLASLDLWLDLPESEPFTVGPVLVGRPADPATNEPLEIVPSAGGTAITGIVRAEALHTERLQAQLVGSLNARMAFDADVLQANLAGDGPMSIDLLNWSATQIVGYVMGDPDQRIRVRRGAGGTRHDMFGEGTGIGGDRLSYNAAEGGHVTLAGLNARGLRYDDEGAGIHLDIRRIESPQVAVDLGGNNQGRRVIEIPSATITDAWFRIDPIPSGGGSGSGATASRYLAGDAGAAWLAANHELFSHVNGSFTLAGAYGIDGALGIPSLDYTFGVNVPITNGSINYADLEGQIPNLADALVDFHLEGSTLFIGAGFHFYPPGDPEGMGPTPEPIPIYHDFFEWNLEGNHLREAEAGRIDLETLLRARSPRAPSASSDSGGTDYAAPLRIDRLALALGLDNGSDLTVSLGSIGTATLAPHALGGLTVTGALQPLDPIFNAYPSLRRQGITNPERLGALAVRLDHFDLSALDLRFPTRGRGSRDVRTGAVHIGRIADAEIGFAGLTPRTAEGTLSEASVTNLIVTLNPDQVCPVPETPAPRRAGAPALDTAGEFRSLDANGRPREDRP</sequence>
<reference evidence="6" key="3">
    <citation type="journal article" date="2017" name="J. Biotechnol.">
        <title>Complete genome sequence of Novosphingobium resinovorum SA1, a versatile xenobiotic-degrading bacterium capable of utilizing sulfanilic acid.</title>
        <authorList>
            <person name="Hegedus B."/>
            <person name="Kos P.B."/>
            <person name="Balint B."/>
            <person name="Maroti G."/>
            <person name="Gan H.M."/>
            <person name="Perei K."/>
            <person name="Rakhely G."/>
        </authorList>
    </citation>
    <scope>NUCLEOTIDE SEQUENCE [LARGE SCALE GENOMIC DNA]</scope>
    <source>
        <strain evidence="6">SA1</strain>
    </source>
</reference>
<keyword evidence="6" id="KW-1185">Reference proteome</keyword>
<keyword evidence="3" id="KW-0614">Plasmid</keyword>
<dbReference type="Proteomes" id="UP000094626">
    <property type="component" value="Plasmid pSA1"/>
</dbReference>
<accession>A0A031JLA7</accession>